<evidence type="ECO:0000256" key="1">
    <source>
        <dbReference type="SAM" id="MobiDB-lite"/>
    </source>
</evidence>
<dbReference type="EMBL" id="BLVO01000016">
    <property type="protein sequence ID" value="GFM34848.1"/>
    <property type="molecule type" value="Genomic_DNA"/>
</dbReference>
<accession>A0A7J0BMM4</accession>
<sequence>MEPTTELVTEQVTEQAGGNVVSVFLGSAGQEPDVPAPRVSDANPLSGPTSGLTEMRFFENEGFLFAVW</sequence>
<evidence type="ECO:0000313" key="2">
    <source>
        <dbReference type="EMBL" id="GFM34848.1"/>
    </source>
</evidence>
<proteinExistence type="predicted"/>
<feature type="region of interest" description="Disordered" evidence="1">
    <location>
        <begin position="27"/>
        <end position="51"/>
    </location>
</feature>
<organism evidence="2 3">
    <name type="scientific">Desulfovibrio subterraneus</name>
    <dbReference type="NCBI Taxonomy" id="2718620"/>
    <lineage>
        <taxon>Bacteria</taxon>
        <taxon>Pseudomonadati</taxon>
        <taxon>Thermodesulfobacteriota</taxon>
        <taxon>Desulfovibrionia</taxon>
        <taxon>Desulfovibrionales</taxon>
        <taxon>Desulfovibrionaceae</taxon>
        <taxon>Desulfovibrio</taxon>
    </lineage>
</organism>
<reference evidence="2 3" key="1">
    <citation type="submission" date="2020-05" db="EMBL/GenBank/DDBJ databases">
        <title>Draft genome sequence of Desulfovibrio sp. strain HN2T.</title>
        <authorList>
            <person name="Ueno A."/>
            <person name="Tamazawa S."/>
            <person name="Tamamura S."/>
            <person name="Murakami T."/>
            <person name="Kiyama T."/>
            <person name="Inomata H."/>
            <person name="Amano Y."/>
            <person name="Miyakawa K."/>
            <person name="Tamaki H."/>
            <person name="Naganuma T."/>
            <person name="Kaneko K."/>
        </authorList>
    </citation>
    <scope>NUCLEOTIDE SEQUENCE [LARGE SCALE GENOMIC DNA]</scope>
    <source>
        <strain evidence="2 3">HN2</strain>
    </source>
</reference>
<name>A0A7J0BMM4_9BACT</name>
<dbReference type="Proteomes" id="UP000503840">
    <property type="component" value="Unassembled WGS sequence"/>
</dbReference>
<protein>
    <submittedName>
        <fullName evidence="2">Uncharacterized protein</fullName>
    </submittedName>
</protein>
<gene>
    <name evidence="2" type="ORF">DSM101010T_32130</name>
</gene>
<dbReference type="AlphaFoldDB" id="A0A7J0BMM4"/>
<comment type="caution">
    <text evidence="2">The sequence shown here is derived from an EMBL/GenBank/DDBJ whole genome shotgun (WGS) entry which is preliminary data.</text>
</comment>
<dbReference type="RefSeq" id="WP_174406499.1">
    <property type="nucleotide sequence ID" value="NZ_BLVO01000016.1"/>
</dbReference>
<keyword evidence="3" id="KW-1185">Reference proteome</keyword>
<evidence type="ECO:0000313" key="3">
    <source>
        <dbReference type="Proteomes" id="UP000503840"/>
    </source>
</evidence>